<dbReference type="SMART" id="SM00304">
    <property type="entry name" value="HAMP"/>
    <property type="match status" value="2"/>
</dbReference>
<dbReference type="RefSeq" id="WP_160592243.1">
    <property type="nucleotide sequence ID" value="NZ_CP047895.1"/>
</dbReference>
<keyword evidence="4" id="KW-0812">Transmembrane</keyword>
<evidence type="ECO:0000259" key="6">
    <source>
        <dbReference type="PROSITE" id="PS50885"/>
    </source>
</evidence>
<comment type="similarity">
    <text evidence="2">Belongs to the methyl-accepting chemotaxis (MCP) protein family.</text>
</comment>
<protein>
    <submittedName>
        <fullName evidence="7">HAMP domain-containing protein</fullName>
    </submittedName>
</protein>
<dbReference type="PROSITE" id="PS50885">
    <property type="entry name" value="HAMP"/>
    <property type="match status" value="1"/>
</dbReference>
<evidence type="ECO:0000313" key="8">
    <source>
        <dbReference type="Proteomes" id="UP000464468"/>
    </source>
</evidence>
<dbReference type="GO" id="GO:0007165">
    <property type="term" value="P:signal transduction"/>
    <property type="evidence" value="ECO:0007669"/>
    <property type="project" value="UniProtKB-KW"/>
</dbReference>
<feature type="domain" description="HAMP" evidence="6">
    <location>
        <begin position="208"/>
        <end position="259"/>
    </location>
</feature>
<keyword evidence="8" id="KW-1185">Reference proteome</keyword>
<feature type="domain" description="Methyl-accepting transducer" evidence="5">
    <location>
        <begin position="303"/>
        <end position="553"/>
    </location>
</feature>
<dbReference type="PROSITE" id="PS50111">
    <property type="entry name" value="CHEMOTAXIS_TRANSDUC_2"/>
    <property type="match status" value="1"/>
</dbReference>
<feature type="transmembrane region" description="Helical" evidence="4">
    <location>
        <begin position="148"/>
        <end position="168"/>
    </location>
</feature>
<dbReference type="Proteomes" id="UP000464468">
    <property type="component" value="Chromosome"/>
</dbReference>
<dbReference type="GO" id="GO:0016020">
    <property type="term" value="C:membrane"/>
    <property type="evidence" value="ECO:0007669"/>
    <property type="project" value="InterPro"/>
</dbReference>
<organism evidence="7 8">
    <name type="scientific">Sphingomonas changnyeongensis</name>
    <dbReference type="NCBI Taxonomy" id="2698679"/>
    <lineage>
        <taxon>Bacteria</taxon>
        <taxon>Pseudomonadati</taxon>
        <taxon>Pseudomonadota</taxon>
        <taxon>Alphaproteobacteria</taxon>
        <taxon>Sphingomonadales</taxon>
        <taxon>Sphingomonadaceae</taxon>
        <taxon>Sphingomonas</taxon>
    </lineage>
</organism>
<evidence type="ECO:0000256" key="3">
    <source>
        <dbReference type="PROSITE-ProRule" id="PRU00284"/>
    </source>
</evidence>
<keyword evidence="4" id="KW-1133">Transmembrane helix</keyword>
<dbReference type="AlphaFoldDB" id="A0A7Z2S4Q3"/>
<dbReference type="InterPro" id="IPR004090">
    <property type="entry name" value="Chemotax_Me-accpt_rcpt"/>
</dbReference>
<dbReference type="EMBL" id="CP047895">
    <property type="protein sequence ID" value="QHL90315.1"/>
    <property type="molecule type" value="Genomic_DNA"/>
</dbReference>
<name>A0A7Z2S4Q3_9SPHN</name>
<dbReference type="SUPFAM" id="SSF58104">
    <property type="entry name" value="Methyl-accepting chemotaxis protein (MCP) signaling domain"/>
    <property type="match status" value="1"/>
</dbReference>
<dbReference type="CDD" id="cd06225">
    <property type="entry name" value="HAMP"/>
    <property type="match status" value="1"/>
</dbReference>
<dbReference type="SMART" id="SM00283">
    <property type="entry name" value="MA"/>
    <property type="match status" value="1"/>
</dbReference>
<evidence type="ECO:0000256" key="2">
    <source>
        <dbReference type="ARBA" id="ARBA00029447"/>
    </source>
</evidence>
<dbReference type="GO" id="GO:0004888">
    <property type="term" value="F:transmembrane signaling receptor activity"/>
    <property type="evidence" value="ECO:0007669"/>
    <property type="project" value="InterPro"/>
</dbReference>
<dbReference type="Gene3D" id="6.10.340.10">
    <property type="match status" value="1"/>
</dbReference>
<evidence type="ECO:0000256" key="4">
    <source>
        <dbReference type="SAM" id="Phobius"/>
    </source>
</evidence>
<evidence type="ECO:0000313" key="7">
    <source>
        <dbReference type="EMBL" id="QHL90315.1"/>
    </source>
</evidence>
<dbReference type="Gene3D" id="1.10.287.950">
    <property type="entry name" value="Methyl-accepting chemotaxis protein"/>
    <property type="match status" value="1"/>
</dbReference>
<feature type="transmembrane region" description="Helical" evidence="4">
    <location>
        <begin position="180"/>
        <end position="203"/>
    </location>
</feature>
<evidence type="ECO:0000256" key="1">
    <source>
        <dbReference type="ARBA" id="ARBA00023224"/>
    </source>
</evidence>
<dbReference type="InterPro" id="IPR004089">
    <property type="entry name" value="MCPsignal_dom"/>
</dbReference>
<dbReference type="InterPro" id="IPR003660">
    <property type="entry name" value="HAMP_dom"/>
</dbReference>
<reference evidence="7 8" key="1">
    <citation type="submission" date="2020-01" db="EMBL/GenBank/DDBJ databases">
        <title>Sphingomonas sp. C33 whole genome sequece.</title>
        <authorList>
            <person name="Park C."/>
        </authorList>
    </citation>
    <scope>NUCLEOTIDE SEQUENCE [LARGE SCALE GENOMIC DNA]</scope>
    <source>
        <strain evidence="7 8">C33</strain>
    </source>
</reference>
<gene>
    <name evidence="7" type="ORF">GVO57_05030</name>
</gene>
<evidence type="ECO:0000259" key="5">
    <source>
        <dbReference type="PROSITE" id="PS50111"/>
    </source>
</evidence>
<sequence>MRDRSIRGRIARLTAAMIALQALLALALAAGTLTARHTLYTLVDDRIEPIGELQAVVDGYTDALALAHKVKGGLLAPAGAISAINSSLPRIDAQWRRFAARPMPRAHRNAVRLVAEDIVTARAATDALLRTLRRGQMEDLDFFVNGELYAGIDPLTVSSGLLIAALRADAAHEKARLNRFFLIAGIAVSALLAGAAGVAWWAAGVGRRRISDPLAAIAEATRRIDSRDQPIPFLDRDDEIGELARALAYARDRAIEARRLEKQRERMARDLAERERAALLARDARAARLDAVFARFEQDLARIVGTLAAAGRQMREAASGTLQRADDTEASARMAADMAGHTAAGMRVISTNAAALVEAMGEISAEADQTRGHVAVVRDQTAANRARAAALDALLREVADVLSLIGAIASQTNMLAINAAIEATRAGDSGRGFAVVADEVKALARQTQAAAAQINARLREIDGMARGVVQSSGDVQRLVEALDGAACRIADAVTQQSGASAAISTAIADVEQGTSNVAAGMGQLQNRALVARRNADDLSALSEEIARQSDLLSREVQDLMASVRAA</sequence>
<proteinExistence type="inferred from homology"/>
<keyword evidence="1 3" id="KW-0807">Transducer</keyword>
<dbReference type="PANTHER" id="PTHR32089:SF112">
    <property type="entry name" value="LYSOZYME-LIKE PROTEIN-RELATED"/>
    <property type="match status" value="1"/>
</dbReference>
<dbReference type="KEGG" id="schy:GVO57_05030"/>
<dbReference type="GO" id="GO:0006935">
    <property type="term" value="P:chemotaxis"/>
    <property type="evidence" value="ECO:0007669"/>
    <property type="project" value="InterPro"/>
</dbReference>
<dbReference type="PANTHER" id="PTHR32089">
    <property type="entry name" value="METHYL-ACCEPTING CHEMOTAXIS PROTEIN MCPB"/>
    <property type="match status" value="1"/>
</dbReference>
<keyword evidence="4" id="KW-0472">Membrane</keyword>
<dbReference type="Pfam" id="PF00015">
    <property type="entry name" value="MCPsignal"/>
    <property type="match status" value="1"/>
</dbReference>
<dbReference type="PRINTS" id="PR00260">
    <property type="entry name" value="CHEMTRNSDUCR"/>
</dbReference>
<accession>A0A7Z2S4Q3</accession>
<dbReference type="Pfam" id="PF00672">
    <property type="entry name" value="HAMP"/>
    <property type="match status" value="1"/>
</dbReference>